<dbReference type="GO" id="GO:0004096">
    <property type="term" value="F:catalase activity"/>
    <property type="evidence" value="ECO:0007669"/>
    <property type="project" value="UniProtKB-EC"/>
</dbReference>
<dbReference type="InterPro" id="IPR011614">
    <property type="entry name" value="Catalase_core"/>
</dbReference>
<accession>A0A0D2KE44</accession>
<comment type="similarity">
    <text evidence="1">Belongs to the catalase family.</text>
</comment>
<dbReference type="Pfam" id="PF00199">
    <property type="entry name" value="Catalase"/>
    <property type="match status" value="1"/>
</dbReference>
<dbReference type="RefSeq" id="XP_016635712.1">
    <property type="nucleotide sequence ID" value="XM_016773655.1"/>
</dbReference>
<evidence type="ECO:0000256" key="4">
    <source>
        <dbReference type="ARBA" id="ARBA00022723"/>
    </source>
</evidence>
<dbReference type="GO" id="GO:0005739">
    <property type="term" value="C:mitochondrion"/>
    <property type="evidence" value="ECO:0007669"/>
    <property type="project" value="TreeGrafter"/>
</dbReference>
<keyword evidence="5" id="KW-0560">Oxidoreductase</keyword>
<dbReference type="AlphaFoldDB" id="A0A0D2KE44"/>
<evidence type="ECO:0000256" key="1">
    <source>
        <dbReference type="ARBA" id="ARBA00005329"/>
    </source>
</evidence>
<dbReference type="STRING" id="1442371.A0A0D2KE44"/>
<dbReference type="InterPro" id="IPR018028">
    <property type="entry name" value="Catalase"/>
</dbReference>
<dbReference type="GO" id="GO:0046872">
    <property type="term" value="F:metal ion binding"/>
    <property type="evidence" value="ECO:0007669"/>
    <property type="project" value="UniProtKB-KW"/>
</dbReference>
<keyword evidence="2" id="KW-0575">Peroxidase</keyword>
<dbReference type="EMBL" id="KN848065">
    <property type="protein sequence ID" value="KIY01590.1"/>
    <property type="molecule type" value="Genomic_DNA"/>
</dbReference>
<dbReference type="OrthoDB" id="6880011at2759"/>
<evidence type="ECO:0000256" key="3">
    <source>
        <dbReference type="ARBA" id="ARBA00022617"/>
    </source>
</evidence>
<organism evidence="10 11">
    <name type="scientific">Fonsecaea multimorphosa CBS 102226</name>
    <dbReference type="NCBI Taxonomy" id="1442371"/>
    <lineage>
        <taxon>Eukaryota</taxon>
        <taxon>Fungi</taxon>
        <taxon>Dikarya</taxon>
        <taxon>Ascomycota</taxon>
        <taxon>Pezizomycotina</taxon>
        <taxon>Eurotiomycetes</taxon>
        <taxon>Chaetothyriomycetidae</taxon>
        <taxon>Chaetothyriales</taxon>
        <taxon>Herpotrichiellaceae</taxon>
        <taxon>Fonsecaea</taxon>
    </lineage>
</organism>
<keyword evidence="4 8" id="KW-0479">Metal-binding</keyword>
<keyword evidence="11" id="KW-1185">Reference proteome</keyword>
<dbReference type="PRINTS" id="PR00067">
    <property type="entry name" value="CATALASE"/>
</dbReference>
<sequence>MGDTAPAKKPNFYYTTESGLPIKDPQATLRVGAKLQGVQLLQDINQIEIISHLVHERVPERVVHAKGAGAKGYFEVTSDISAFTSADFLSTVGKRTELRSRFSTTAGLRGSADSVRDTRGFAFKLYTDEGNLDWAFLSVPVFPIRDGGKFPSFVHAQKGTPKNLIFDTSTFWEFFNANSEAFHALLMIFTDSGTPQGYQFANIFSLNTYRFTKDANTFFYVKIFMKPKNGVKNFTRQEATKMAGEDPDFLGRSLFNAIEDGKKTGDFPEWEVSAQIIPPNEAEKYPVNIFDPTKTISQKDYPLIPFGKIVLNENPTNYFQEVEQVAFCPTSIVPGWDITADPILQTRLFAYGSAARYRVSANFMQNTANRPRYHYNPTIRDGSCIVDNLGSLPNYIPGDQDVVQIVTKPYEAQEHNEWVGRVTAFDSVVTPDDYVQPREFWLNVLDKKEQDHLVGNLAASIVKARKEVQLNTFDILKKINKDLGDRVEAEVAVMASNPTASDVVNHFIN</sequence>
<reference evidence="10 11" key="1">
    <citation type="submission" date="2015-01" db="EMBL/GenBank/DDBJ databases">
        <title>The Genome Sequence of Fonsecaea multimorphosa CBS 102226.</title>
        <authorList>
            <consortium name="The Broad Institute Genomics Platform"/>
            <person name="Cuomo C."/>
            <person name="de Hoog S."/>
            <person name="Gorbushina A."/>
            <person name="Stielow B."/>
            <person name="Teixiera M."/>
            <person name="Abouelleil A."/>
            <person name="Chapman S.B."/>
            <person name="Priest M."/>
            <person name="Young S.K."/>
            <person name="Wortman J."/>
            <person name="Nusbaum C."/>
            <person name="Birren B."/>
        </authorList>
    </citation>
    <scope>NUCLEOTIDE SEQUENCE [LARGE SCALE GENOMIC DNA]</scope>
    <source>
        <strain evidence="10 11">CBS 102226</strain>
    </source>
</reference>
<dbReference type="Pfam" id="PF06628">
    <property type="entry name" value="Catalase-rel"/>
    <property type="match status" value="1"/>
</dbReference>
<dbReference type="GeneID" id="27708888"/>
<dbReference type="GO" id="GO:0042542">
    <property type="term" value="P:response to hydrogen peroxide"/>
    <property type="evidence" value="ECO:0007669"/>
    <property type="project" value="TreeGrafter"/>
</dbReference>
<dbReference type="SUPFAM" id="SSF56634">
    <property type="entry name" value="Heme-dependent catalase-like"/>
    <property type="match status" value="1"/>
</dbReference>
<name>A0A0D2KE44_9EURO</name>
<evidence type="ECO:0000256" key="8">
    <source>
        <dbReference type="PIRSR" id="PIRSR038928-2"/>
    </source>
</evidence>
<keyword evidence="6 8" id="KW-0408">Iron</keyword>
<dbReference type="GO" id="GO:0042744">
    <property type="term" value="P:hydrogen peroxide catabolic process"/>
    <property type="evidence" value="ECO:0007669"/>
    <property type="project" value="UniProtKB-KW"/>
</dbReference>
<dbReference type="PANTHER" id="PTHR11465:SF9">
    <property type="entry name" value="CATALASE"/>
    <property type="match status" value="1"/>
</dbReference>
<gene>
    <name evidence="10" type="ORF">Z520_03142</name>
</gene>
<dbReference type="PROSITE" id="PS51402">
    <property type="entry name" value="CATALASE_3"/>
    <property type="match status" value="1"/>
</dbReference>
<dbReference type="Gene3D" id="2.40.180.10">
    <property type="entry name" value="Catalase core domain"/>
    <property type="match status" value="1"/>
</dbReference>
<proteinExistence type="inferred from homology"/>
<dbReference type="GO" id="GO:0020037">
    <property type="term" value="F:heme binding"/>
    <property type="evidence" value="ECO:0007669"/>
    <property type="project" value="InterPro"/>
</dbReference>
<dbReference type="GO" id="GO:0005777">
    <property type="term" value="C:peroxisome"/>
    <property type="evidence" value="ECO:0007669"/>
    <property type="project" value="TreeGrafter"/>
</dbReference>
<dbReference type="SMART" id="SM01060">
    <property type="entry name" value="Catalase"/>
    <property type="match status" value="1"/>
</dbReference>
<dbReference type="InterPro" id="IPR020835">
    <property type="entry name" value="Catalase_sf"/>
</dbReference>
<evidence type="ECO:0000259" key="9">
    <source>
        <dbReference type="SMART" id="SM01060"/>
    </source>
</evidence>
<evidence type="ECO:0000313" key="11">
    <source>
        <dbReference type="Proteomes" id="UP000053411"/>
    </source>
</evidence>
<evidence type="ECO:0000256" key="7">
    <source>
        <dbReference type="ARBA" id="ARBA00023324"/>
    </source>
</evidence>
<dbReference type="PANTHER" id="PTHR11465">
    <property type="entry name" value="CATALASE"/>
    <property type="match status" value="1"/>
</dbReference>
<dbReference type="VEuPathDB" id="FungiDB:Z520_03142"/>
<dbReference type="Proteomes" id="UP000053411">
    <property type="component" value="Unassembled WGS sequence"/>
</dbReference>
<feature type="binding site" description="axial binding residue" evidence="8">
    <location>
        <position position="351"/>
    </location>
    <ligand>
        <name>heme</name>
        <dbReference type="ChEBI" id="CHEBI:30413"/>
    </ligand>
    <ligandPart>
        <name>Fe</name>
        <dbReference type="ChEBI" id="CHEBI:18248"/>
    </ligandPart>
</feature>
<keyword evidence="3 8" id="KW-0349">Heme</keyword>
<evidence type="ECO:0000313" key="10">
    <source>
        <dbReference type="EMBL" id="KIY01590.1"/>
    </source>
</evidence>
<dbReference type="InterPro" id="IPR024711">
    <property type="entry name" value="Catalase_clade1/3"/>
</dbReference>
<evidence type="ECO:0000256" key="2">
    <source>
        <dbReference type="ARBA" id="ARBA00022559"/>
    </source>
</evidence>
<comment type="cofactor">
    <cofactor evidence="8">
        <name>heme</name>
        <dbReference type="ChEBI" id="CHEBI:30413"/>
    </cofactor>
</comment>
<dbReference type="PIRSF" id="PIRSF038928">
    <property type="entry name" value="Catalase_clade1-3"/>
    <property type="match status" value="1"/>
</dbReference>
<keyword evidence="7" id="KW-0376">Hydrogen peroxide</keyword>
<protein>
    <recommendedName>
        <fullName evidence="9">Catalase core domain-containing protein</fullName>
    </recommendedName>
</protein>
<feature type="domain" description="Catalase core" evidence="9">
    <location>
        <begin position="15"/>
        <end position="404"/>
    </location>
</feature>
<dbReference type="InterPro" id="IPR010582">
    <property type="entry name" value="Catalase_immune_responsive"/>
</dbReference>
<evidence type="ECO:0000256" key="6">
    <source>
        <dbReference type="ARBA" id="ARBA00023004"/>
    </source>
</evidence>
<evidence type="ECO:0000256" key="5">
    <source>
        <dbReference type="ARBA" id="ARBA00023002"/>
    </source>
</evidence>